<dbReference type="Proteomes" id="UP001175228">
    <property type="component" value="Unassembled WGS sequence"/>
</dbReference>
<protein>
    <submittedName>
        <fullName evidence="1">Uncharacterized protein</fullName>
    </submittedName>
</protein>
<name>A0AA39UVX0_9AGAR</name>
<organism evidence="1 2">
    <name type="scientific">Armillaria luteobubalina</name>
    <dbReference type="NCBI Taxonomy" id="153913"/>
    <lineage>
        <taxon>Eukaryota</taxon>
        <taxon>Fungi</taxon>
        <taxon>Dikarya</taxon>
        <taxon>Basidiomycota</taxon>
        <taxon>Agaricomycotina</taxon>
        <taxon>Agaricomycetes</taxon>
        <taxon>Agaricomycetidae</taxon>
        <taxon>Agaricales</taxon>
        <taxon>Marasmiineae</taxon>
        <taxon>Physalacriaceae</taxon>
        <taxon>Armillaria</taxon>
    </lineage>
</organism>
<keyword evidence="2" id="KW-1185">Reference proteome</keyword>
<sequence>MVFLPVKQWIPAARTLLRRPVAVRTVPAGLLVVMGAQTPLGLVSTPLADLVEGKGEGTVDMEDAATAVVAEEETRVKWEWVVVDPVDHRRLLRIPRLQAQVQPTRRILQVRQALRHRLQILLTPAVMVRTTVRTVVWTMVQTIVQATMVQAMVQTMV</sequence>
<gene>
    <name evidence="1" type="ORF">EDD18DRAFT_1170800</name>
</gene>
<reference evidence="1" key="1">
    <citation type="submission" date="2023-06" db="EMBL/GenBank/DDBJ databases">
        <authorList>
            <consortium name="Lawrence Berkeley National Laboratory"/>
            <person name="Ahrendt S."/>
            <person name="Sahu N."/>
            <person name="Indic B."/>
            <person name="Wong-Bajracharya J."/>
            <person name="Merenyi Z."/>
            <person name="Ke H.-M."/>
            <person name="Monk M."/>
            <person name="Kocsube S."/>
            <person name="Drula E."/>
            <person name="Lipzen A."/>
            <person name="Balint B."/>
            <person name="Henrissat B."/>
            <person name="Andreopoulos B."/>
            <person name="Martin F.M."/>
            <person name="Harder C.B."/>
            <person name="Rigling D."/>
            <person name="Ford K.L."/>
            <person name="Foster G.D."/>
            <person name="Pangilinan J."/>
            <person name="Papanicolaou A."/>
            <person name="Barry K."/>
            <person name="LaButti K."/>
            <person name="Viragh M."/>
            <person name="Koriabine M."/>
            <person name="Yan M."/>
            <person name="Riley R."/>
            <person name="Champramary S."/>
            <person name="Plett K.L."/>
            <person name="Tsai I.J."/>
            <person name="Slot J."/>
            <person name="Sipos G."/>
            <person name="Plett J."/>
            <person name="Nagy L.G."/>
            <person name="Grigoriev I.V."/>
        </authorList>
    </citation>
    <scope>NUCLEOTIDE SEQUENCE</scope>
    <source>
        <strain evidence="1">HWK02</strain>
    </source>
</reference>
<proteinExistence type="predicted"/>
<dbReference type="EMBL" id="JAUEPU010000018">
    <property type="protein sequence ID" value="KAK0495135.1"/>
    <property type="molecule type" value="Genomic_DNA"/>
</dbReference>
<comment type="caution">
    <text evidence="1">The sequence shown here is derived from an EMBL/GenBank/DDBJ whole genome shotgun (WGS) entry which is preliminary data.</text>
</comment>
<accession>A0AA39UVX0</accession>
<evidence type="ECO:0000313" key="1">
    <source>
        <dbReference type="EMBL" id="KAK0495135.1"/>
    </source>
</evidence>
<dbReference type="AlphaFoldDB" id="A0AA39UVX0"/>
<evidence type="ECO:0000313" key="2">
    <source>
        <dbReference type="Proteomes" id="UP001175228"/>
    </source>
</evidence>